<protein>
    <recommendedName>
        <fullName evidence="3">Sensory transduction regulator</fullName>
    </recommendedName>
</protein>
<dbReference type="OrthoDB" id="9792176at2"/>
<evidence type="ECO:0008006" key="3">
    <source>
        <dbReference type="Google" id="ProtNLM"/>
    </source>
</evidence>
<comment type="caution">
    <text evidence="1">The sequence shown here is derived from an EMBL/GenBank/DDBJ whole genome shotgun (WGS) entry which is preliminary data.</text>
</comment>
<dbReference type="RefSeq" id="WP_121937498.1">
    <property type="nucleotide sequence ID" value="NZ_REFR01000009.1"/>
</dbReference>
<dbReference type="InterPro" id="IPR019660">
    <property type="entry name" value="Put_sensory_transdc_reg_YbjN"/>
</dbReference>
<dbReference type="Pfam" id="PF10722">
    <property type="entry name" value="YbjN"/>
    <property type="match status" value="1"/>
</dbReference>
<keyword evidence="2" id="KW-1185">Reference proteome</keyword>
<proteinExistence type="predicted"/>
<dbReference type="CDD" id="cd17033">
    <property type="entry name" value="DR1245-like"/>
    <property type="match status" value="1"/>
</dbReference>
<evidence type="ECO:0000313" key="1">
    <source>
        <dbReference type="EMBL" id="RMB12314.1"/>
    </source>
</evidence>
<sequence>MTTLNTGHSEAYTANPVDMAEELAGTNEWSYERHSDDELTLFLSGEYTDLQFRLFWRDDFKTLQFACLFDLKVPPARRDMIYKSIGLINERLWIGHFEYWAEEDALLFRHASLANDPIFGAISQDHVITMIETALGESERFYPVFQFVMWGGKTPEEAIEAAMLDCMGNA</sequence>
<dbReference type="EMBL" id="REFR01000009">
    <property type="protein sequence ID" value="RMB12314.1"/>
    <property type="molecule type" value="Genomic_DNA"/>
</dbReference>
<dbReference type="InParanoid" id="A0A3M0CRV3"/>
<dbReference type="Proteomes" id="UP000271227">
    <property type="component" value="Unassembled WGS sequence"/>
</dbReference>
<name>A0A3M0CRV3_9PROT</name>
<gene>
    <name evidence="1" type="ORF">BXY39_0810</name>
</gene>
<organism evidence="1 2">
    <name type="scientific">Eilatimonas milleporae</name>
    <dbReference type="NCBI Taxonomy" id="911205"/>
    <lineage>
        <taxon>Bacteria</taxon>
        <taxon>Pseudomonadati</taxon>
        <taxon>Pseudomonadota</taxon>
        <taxon>Alphaproteobacteria</taxon>
        <taxon>Kordiimonadales</taxon>
        <taxon>Kordiimonadaceae</taxon>
        <taxon>Eilatimonas</taxon>
    </lineage>
</organism>
<accession>A0A3M0CRV3</accession>
<dbReference type="AlphaFoldDB" id="A0A3M0CRV3"/>
<reference evidence="1 2" key="1">
    <citation type="submission" date="2018-10" db="EMBL/GenBank/DDBJ databases">
        <title>Genomic Encyclopedia of Archaeal and Bacterial Type Strains, Phase II (KMG-II): from individual species to whole genera.</title>
        <authorList>
            <person name="Goeker M."/>
        </authorList>
    </citation>
    <scope>NUCLEOTIDE SEQUENCE [LARGE SCALE GENOMIC DNA]</scope>
    <source>
        <strain evidence="1 2">DSM 25217</strain>
    </source>
</reference>
<evidence type="ECO:0000313" key="2">
    <source>
        <dbReference type="Proteomes" id="UP000271227"/>
    </source>
</evidence>